<accession>A0A4Q9RCR2</accession>
<dbReference type="Gene3D" id="3.60.110.10">
    <property type="entry name" value="Carbon-nitrogen hydrolase"/>
    <property type="match status" value="1"/>
</dbReference>
<gene>
    <name evidence="4" type="ORF">DNJ96_04145</name>
</gene>
<dbReference type="InterPro" id="IPR001110">
    <property type="entry name" value="UPF0012_CS"/>
</dbReference>
<reference evidence="4 5" key="1">
    <citation type="submission" date="2018-06" db="EMBL/GenBank/DDBJ databases">
        <title>Three novel Pseudomonas species isolated from symptomatic oak.</title>
        <authorList>
            <person name="Bueno-Gonzalez V."/>
            <person name="Brady C."/>
        </authorList>
    </citation>
    <scope>NUCLEOTIDE SEQUENCE [LARGE SCALE GENOMIC DNA]</scope>
    <source>
        <strain evidence="4 5">P17C</strain>
    </source>
</reference>
<dbReference type="PANTHER" id="PTHR43674:SF2">
    <property type="entry name" value="BETA-UREIDOPROPIONASE"/>
    <property type="match status" value="1"/>
</dbReference>
<proteinExistence type="inferred from homology"/>
<feature type="domain" description="CN hydrolase" evidence="3">
    <location>
        <begin position="11"/>
        <end position="246"/>
    </location>
</feature>
<dbReference type="SUPFAM" id="SSF56317">
    <property type="entry name" value="Carbon-nitrogen hydrolase"/>
    <property type="match status" value="1"/>
</dbReference>
<dbReference type="PROSITE" id="PS01227">
    <property type="entry name" value="UPF0012"/>
    <property type="match status" value="1"/>
</dbReference>
<dbReference type="PROSITE" id="PS50263">
    <property type="entry name" value="CN_HYDROLASE"/>
    <property type="match status" value="1"/>
</dbReference>
<keyword evidence="5" id="KW-1185">Reference proteome</keyword>
<dbReference type="InterPro" id="IPR050345">
    <property type="entry name" value="Aliph_Amidase/BUP"/>
</dbReference>
<evidence type="ECO:0000259" key="3">
    <source>
        <dbReference type="PROSITE" id="PS50263"/>
    </source>
</evidence>
<protein>
    <submittedName>
        <fullName evidence="4">Carbon-nitrogen hydrolase</fullName>
    </submittedName>
</protein>
<dbReference type="PANTHER" id="PTHR43674">
    <property type="entry name" value="NITRILASE C965.09-RELATED"/>
    <property type="match status" value="1"/>
</dbReference>
<comment type="similarity">
    <text evidence="1">Belongs to the carbon-nitrogen hydrolase superfamily. NIT1/NIT2 family.</text>
</comment>
<dbReference type="EMBL" id="QJUP01000003">
    <property type="protein sequence ID" value="TBU98904.1"/>
    <property type="molecule type" value="Genomic_DNA"/>
</dbReference>
<evidence type="ECO:0000313" key="5">
    <source>
        <dbReference type="Proteomes" id="UP000292639"/>
    </source>
</evidence>
<dbReference type="InterPro" id="IPR036526">
    <property type="entry name" value="C-N_Hydrolase_sf"/>
</dbReference>
<name>A0A4Q9RCR2_9GAMM</name>
<dbReference type="InterPro" id="IPR003010">
    <property type="entry name" value="C-N_Hydrolase"/>
</dbReference>
<dbReference type="Proteomes" id="UP000292639">
    <property type="component" value="Unassembled WGS sequence"/>
</dbReference>
<dbReference type="GO" id="GO:0016811">
    <property type="term" value="F:hydrolase activity, acting on carbon-nitrogen (but not peptide) bonds, in linear amides"/>
    <property type="evidence" value="ECO:0007669"/>
    <property type="project" value="TreeGrafter"/>
</dbReference>
<dbReference type="CDD" id="cd07576">
    <property type="entry name" value="R-amidase_like"/>
    <property type="match status" value="1"/>
</dbReference>
<dbReference type="InterPro" id="IPR044083">
    <property type="entry name" value="RamA-like"/>
</dbReference>
<sequence>MPASDDKDRTLKITAYQGTPSAADKAANLGLVERVCRAATLLGSDVTVFPELFVTGYNLGERLLTLAEPLDGDSLDELARIARTHRQAIVIGLPERDGDSLYNTAVAIDAEGRLLARHRKVFLFGEVEKRLFRPGDSFDTFELCGQRCGLSICYDLEFPESAREVAWRGARVLFNPTANMSPYHEVPATLARARALENGLVVVYANLCGHEGDQEYTGLSAIIAPDGTDLARAGRDTCLLLADTAPSQRRWEVHPWSTQLADLQAWRDSH</sequence>
<organism evidence="4 5">
    <name type="scientific">Stutzerimonas kirkiae</name>
    <dbReference type="NCBI Taxonomy" id="2211392"/>
    <lineage>
        <taxon>Bacteria</taxon>
        <taxon>Pseudomonadati</taxon>
        <taxon>Pseudomonadota</taxon>
        <taxon>Gammaproteobacteria</taxon>
        <taxon>Pseudomonadales</taxon>
        <taxon>Pseudomonadaceae</taxon>
        <taxon>Stutzerimonas</taxon>
    </lineage>
</organism>
<comment type="caution">
    <text evidence="4">The sequence shown here is derived from an EMBL/GenBank/DDBJ whole genome shotgun (WGS) entry which is preliminary data.</text>
</comment>
<evidence type="ECO:0000313" key="4">
    <source>
        <dbReference type="EMBL" id="TBU98904.1"/>
    </source>
</evidence>
<dbReference type="AlphaFoldDB" id="A0A4Q9RCR2"/>
<evidence type="ECO:0000256" key="2">
    <source>
        <dbReference type="ARBA" id="ARBA00022801"/>
    </source>
</evidence>
<dbReference type="Pfam" id="PF00795">
    <property type="entry name" value="CN_hydrolase"/>
    <property type="match status" value="1"/>
</dbReference>
<keyword evidence="2 4" id="KW-0378">Hydrolase</keyword>
<evidence type="ECO:0000256" key="1">
    <source>
        <dbReference type="ARBA" id="ARBA00010613"/>
    </source>
</evidence>